<dbReference type="InterPro" id="IPR016181">
    <property type="entry name" value="Acyl_CoA_acyltransferase"/>
</dbReference>
<dbReference type="RefSeq" id="WP_004094055.1">
    <property type="nucleotide sequence ID" value="NZ_JH417535.1"/>
</dbReference>
<dbReference type="CDD" id="cd04301">
    <property type="entry name" value="NAT_SF"/>
    <property type="match status" value="1"/>
</dbReference>
<dbReference type="PANTHER" id="PTHR43800">
    <property type="entry name" value="PEPTIDYL-LYSINE N-ACETYLTRANSFERASE YJAB"/>
    <property type="match status" value="1"/>
</dbReference>
<gene>
    <name evidence="4" type="ORF">HMPREF0454_03156</name>
</gene>
<dbReference type="NCBIfam" id="NF007853">
    <property type="entry name" value="PRK10562.1"/>
    <property type="match status" value="1"/>
</dbReference>
<dbReference type="InterPro" id="IPR000182">
    <property type="entry name" value="GNAT_dom"/>
</dbReference>
<evidence type="ECO:0000259" key="3">
    <source>
        <dbReference type="PROSITE" id="PS51186"/>
    </source>
</evidence>
<dbReference type="Proteomes" id="UP000005959">
    <property type="component" value="Unassembled WGS sequence"/>
</dbReference>
<evidence type="ECO:0000256" key="1">
    <source>
        <dbReference type="ARBA" id="ARBA00022679"/>
    </source>
</evidence>
<dbReference type="PANTHER" id="PTHR43800:SF1">
    <property type="entry name" value="PEPTIDYL-LYSINE N-ACETYLTRANSFERASE YJAB"/>
    <property type="match status" value="1"/>
</dbReference>
<dbReference type="Pfam" id="PF00583">
    <property type="entry name" value="Acetyltransf_1"/>
    <property type="match status" value="1"/>
</dbReference>
<dbReference type="PROSITE" id="PS51186">
    <property type="entry name" value="GNAT"/>
    <property type="match status" value="1"/>
</dbReference>
<feature type="domain" description="N-acetyltransferase" evidence="3">
    <location>
        <begin position="1"/>
        <end position="144"/>
    </location>
</feature>
<evidence type="ECO:0000313" key="4">
    <source>
        <dbReference type="EMBL" id="EHM40923.1"/>
    </source>
</evidence>
<name>G9Y9I8_HAFAL</name>
<keyword evidence="2" id="KW-0012">Acyltransferase</keyword>
<dbReference type="Gene3D" id="3.40.630.30">
    <property type="match status" value="1"/>
</dbReference>
<dbReference type="PATRIC" id="fig|1002364.3.peg.2854"/>
<dbReference type="HOGENOM" id="CLU_013985_21_2_6"/>
<sequence>MIRPAIQQDMDAIMALWLVSTTEAHPFISSHYWRESEAVVRDTYLPHALTWVAENDGEIVGFISVLEMQFIGALFVDKRFHGKGIGPLLMQHVKMIFPQLMLEVYTENQRALRFYRHEGFEIQDTQLNEDTQHMTAIMLWEKRPGAWLEDED</sequence>
<dbReference type="AlphaFoldDB" id="G9Y9I8"/>
<dbReference type="GO" id="GO:0016747">
    <property type="term" value="F:acyltransferase activity, transferring groups other than amino-acyl groups"/>
    <property type="evidence" value="ECO:0007669"/>
    <property type="project" value="InterPro"/>
</dbReference>
<proteinExistence type="predicted"/>
<keyword evidence="1 4" id="KW-0808">Transferase</keyword>
<evidence type="ECO:0000313" key="5">
    <source>
        <dbReference type="Proteomes" id="UP000005959"/>
    </source>
</evidence>
<dbReference type="SUPFAM" id="SSF55729">
    <property type="entry name" value="Acyl-CoA N-acyltransferases (Nat)"/>
    <property type="match status" value="1"/>
</dbReference>
<evidence type="ECO:0000256" key="2">
    <source>
        <dbReference type="ARBA" id="ARBA00023315"/>
    </source>
</evidence>
<protein>
    <submittedName>
        <fullName evidence="4">Acetyltransferase, GNAT family</fullName>
    </submittedName>
</protein>
<dbReference type="EMBL" id="AGCI01000072">
    <property type="protein sequence ID" value="EHM40923.1"/>
    <property type="molecule type" value="Genomic_DNA"/>
</dbReference>
<organism evidence="4 5">
    <name type="scientific">Hafnia alvei ATCC 51873</name>
    <dbReference type="NCBI Taxonomy" id="1002364"/>
    <lineage>
        <taxon>Bacteria</taxon>
        <taxon>Pseudomonadati</taxon>
        <taxon>Pseudomonadota</taxon>
        <taxon>Gammaproteobacteria</taxon>
        <taxon>Enterobacterales</taxon>
        <taxon>Hafniaceae</taxon>
        <taxon>Hafnia</taxon>
    </lineage>
</organism>
<comment type="caution">
    <text evidence="4">The sequence shown here is derived from an EMBL/GenBank/DDBJ whole genome shotgun (WGS) entry which is preliminary data.</text>
</comment>
<accession>G9Y9I8</accession>
<reference evidence="4 5" key="1">
    <citation type="submission" date="2011-08" db="EMBL/GenBank/DDBJ databases">
        <authorList>
            <person name="Weinstock G."/>
            <person name="Sodergren E."/>
            <person name="Clifton S."/>
            <person name="Fulton L."/>
            <person name="Fulton B."/>
            <person name="Courtney L."/>
            <person name="Fronick C."/>
            <person name="Harrison M."/>
            <person name="Strong C."/>
            <person name="Farmer C."/>
            <person name="Delahaunty K."/>
            <person name="Markovic C."/>
            <person name="Hall O."/>
            <person name="Minx P."/>
            <person name="Tomlinson C."/>
            <person name="Mitreva M."/>
            <person name="Hou S."/>
            <person name="Chen J."/>
            <person name="Wollam A."/>
            <person name="Pepin K.H."/>
            <person name="Johnson M."/>
            <person name="Bhonagiri V."/>
            <person name="Zhang X."/>
            <person name="Suruliraj S."/>
            <person name="Warren W."/>
            <person name="Chinwalla A."/>
            <person name="Mardis E.R."/>
            <person name="Wilson R.K."/>
        </authorList>
    </citation>
    <scope>NUCLEOTIDE SEQUENCE [LARGE SCALE GENOMIC DNA]</scope>
    <source>
        <strain evidence="4 5">ATCC 51873</strain>
    </source>
</reference>